<reference evidence="1" key="1">
    <citation type="submission" date="2014-05" db="EMBL/GenBank/DDBJ databases">
        <authorList>
            <person name="Chronopoulou M."/>
        </authorList>
    </citation>
    <scope>NUCLEOTIDE SEQUENCE</scope>
    <source>
        <tissue evidence="1">Whole organism</tissue>
    </source>
</reference>
<dbReference type="EMBL" id="HACA01031316">
    <property type="protein sequence ID" value="CDW48677.1"/>
    <property type="molecule type" value="Transcribed_RNA"/>
</dbReference>
<accession>A0A0K2VEQ8</accession>
<evidence type="ECO:0000313" key="1">
    <source>
        <dbReference type="EMBL" id="CDW48677.1"/>
    </source>
</evidence>
<feature type="non-terminal residue" evidence="1">
    <location>
        <position position="114"/>
    </location>
</feature>
<dbReference type="AlphaFoldDB" id="A0A0K2VEQ8"/>
<organism evidence="1">
    <name type="scientific">Lepeophtheirus salmonis</name>
    <name type="common">Salmon louse</name>
    <name type="synonym">Caligus salmonis</name>
    <dbReference type="NCBI Taxonomy" id="72036"/>
    <lineage>
        <taxon>Eukaryota</taxon>
        <taxon>Metazoa</taxon>
        <taxon>Ecdysozoa</taxon>
        <taxon>Arthropoda</taxon>
        <taxon>Crustacea</taxon>
        <taxon>Multicrustacea</taxon>
        <taxon>Hexanauplia</taxon>
        <taxon>Copepoda</taxon>
        <taxon>Siphonostomatoida</taxon>
        <taxon>Caligidae</taxon>
        <taxon>Lepeophtheirus</taxon>
    </lineage>
</organism>
<name>A0A0K2VEQ8_LEPSM</name>
<protein>
    <submittedName>
        <fullName evidence="1">Uncharacterized protein</fullName>
    </submittedName>
</protein>
<sequence>MIRSLANDSLDNPSLYIVFESLKSDEFDIVIELVSVKVIELEESTSVVDISLLLCSFELLGTTFAMDSLFDFSLSLFFESVIDDASDIVGDVELVTVLELEESTSSVDILVLMF</sequence>
<proteinExistence type="predicted"/>